<accession>A0A3A8KHM2</accession>
<name>A0A3A8KHM2_9BACT</name>
<dbReference type="InterPro" id="IPR045548">
    <property type="entry name" value="bpX5"/>
</dbReference>
<gene>
    <name evidence="2" type="ORF">D7X32_20385</name>
</gene>
<sequence length="154" mass="15485">MRPPPEPVVAGLPVRWRPRVLPLEPVAVAGVGPVALALGHRALRTEDATLASWTGVAGPDVLVLLGASTSLPWVDGAVYLGRDPLAPALLLPCALEPDVAPSLLERALLAGEGDAPLAVLPASGVLVSVGGAQPVDRSSLVAWLPAANGAEAAS</sequence>
<feature type="domain" description="MoxR-vWA-beta-propeller ternary system" evidence="1">
    <location>
        <begin position="14"/>
        <end position="140"/>
    </location>
</feature>
<organism evidence="2 3">
    <name type="scientific">Corallococcus carmarthensis</name>
    <dbReference type="NCBI Taxonomy" id="2316728"/>
    <lineage>
        <taxon>Bacteria</taxon>
        <taxon>Pseudomonadati</taxon>
        <taxon>Myxococcota</taxon>
        <taxon>Myxococcia</taxon>
        <taxon>Myxococcales</taxon>
        <taxon>Cystobacterineae</taxon>
        <taxon>Myxococcaceae</taxon>
        <taxon>Corallococcus</taxon>
    </lineage>
</organism>
<reference evidence="3" key="1">
    <citation type="submission" date="2018-09" db="EMBL/GenBank/DDBJ databases">
        <authorList>
            <person name="Livingstone P.G."/>
            <person name="Whitworth D.E."/>
        </authorList>
    </citation>
    <scope>NUCLEOTIDE SEQUENCE [LARGE SCALE GENOMIC DNA]</scope>
    <source>
        <strain evidence="3">CA043D</strain>
    </source>
</reference>
<dbReference type="Pfam" id="PF19921">
    <property type="entry name" value="bpX5"/>
    <property type="match status" value="1"/>
</dbReference>
<proteinExistence type="predicted"/>
<dbReference type="Proteomes" id="UP000268313">
    <property type="component" value="Unassembled WGS sequence"/>
</dbReference>
<dbReference type="AlphaFoldDB" id="A0A3A8KHM2"/>
<protein>
    <recommendedName>
        <fullName evidence="1">MoxR-vWA-beta-propeller ternary system domain-containing protein</fullName>
    </recommendedName>
</protein>
<dbReference type="OrthoDB" id="5383096at2"/>
<keyword evidence="3" id="KW-1185">Reference proteome</keyword>
<evidence type="ECO:0000259" key="1">
    <source>
        <dbReference type="Pfam" id="PF19921"/>
    </source>
</evidence>
<evidence type="ECO:0000313" key="2">
    <source>
        <dbReference type="EMBL" id="RKH01404.1"/>
    </source>
</evidence>
<dbReference type="RefSeq" id="WP_120604230.1">
    <property type="nucleotide sequence ID" value="NZ_JABFJX010000028.1"/>
</dbReference>
<comment type="caution">
    <text evidence="2">The sequence shown here is derived from an EMBL/GenBank/DDBJ whole genome shotgun (WGS) entry which is preliminary data.</text>
</comment>
<dbReference type="EMBL" id="RAWE01000072">
    <property type="protein sequence ID" value="RKH01404.1"/>
    <property type="molecule type" value="Genomic_DNA"/>
</dbReference>
<evidence type="ECO:0000313" key="3">
    <source>
        <dbReference type="Proteomes" id="UP000268313"/>
    </source>
</evidence>